<dbReference type="AlphaFoldDB" id="A0A8R1DI04"/>
<comment type="similarity">
    <text evidence="2 9">Belongs to the glycosyltransferase 3 family.</text>
</comment>
<dbReference type="FunFam" id="3.40.50.2000:FF:000014">
    <property type="entry name" value="Glycogen [starch] synthase"/>
    <property type="match status" value="1"/>
</dbReference>
<evidence type="ECO:0000256" key="1">
    <source>
        <dbReference type="ARBA" id="ARBA00004964"/>
    </source>
</evidence>
<evidence type="ECO:0000256" key="9">
    <source>
        <dbReference type="RuleBase" id="RU363104"/>
    </source>
</evidence>
<keyword evidence="6 9" id="KW-0320">Glycogen biosynthesis</keyword>
<dbReference type="EnsemblMetazoa" id="CJA03355.1">
    <property type="protein sequence ID" value="CJA03355.1"/>
    <property type="gene ID" value="WBGene00122559"/>
</dbReference>
<organism evidence="12 13">
    <name type="scientific">Caenorhabditis japonica</name>
    <dbReference type="NCBI Taxonomy" id="281687"/>
    <lineage>
        <taxon>Eukaryota</taxon>
        <taxon>Metazoa</taxon>
        <taxon>Ecdysozoa</taxon>
        <taxon>Nematoda</taxon>
        <taxon>Chromadorea</taxon>
        <taxon>Rhabditida</taxon>
        <taxon>Rhabditina</taxon>
        <taxon>Rhabditomorpha</taxon>
        <taxon>Rhabditoidea</taxon>
        <taxon>Rhabditidae</taxon>
        <taxon>Peloderinae</taxon>
        <taxon>Caenorhabditis</taxon>
    </lineage>
</organism>
<dbReference type="EC" id="2.4.1.11" evidence="3 9"/>
<dbReference type="CDD" id="cd03793">
    <property type="entry name" value="GT3_GSY2-like"/>
    <property type="match status" value="1"/>
</dbReference>
<dbReference type="Pfam" id="PF23309">
    <property type="entry name" value="DUF7083"/>
    <property type="match status" value="1"/>
</dbReference>
<dbReference type="GO" id="GO:0004373">
    <property type="term" value="F:alpha-1,4-glucan glucosyltransferase (UDP-glucose donor) activity"/>
    <property type="evidence" value="ECO:0007669"/>
    <property type="project" value="UniProtKB-EC"/>
</dbReference>
<comment type="function">
    <text evidence="9">Transfers the glycosyl residue from UDP-Glc to the non-reducing end of alpha-1,4-glucan.</text>
</comment>
<dbReference type="Pfam" id="PF05693">
    <property type="entry name" value="Glycogen_syn"/>
    <property type="match status" value="1"/>
</dbReference>
<feature type="region of interest" description="Disordered" evidence="10">
    <location>
        <begin position="762"/>
        <end position="787"/>
    </location>
</feature>
<dbReference type="InterPro" id="IPR008631">
    <property type="entry name" value="Glycogen_synth"/>
</dbReference>
<evidence type="ECO:0000256" key="10">
    <source>
        <dbReference type="SAM" id="MobiDB-lite"/>
    </source>
</evidence>
<dbReference type="Gene3D" id="3.40.50.2000">
    <property type="entry name" value="Glycogen Phosphorylase B"/>
    <property type="match status" value="2"/>
</dbReference>
<keyword evidence="4 9" id="KW-0328">Glycosyltransferase</keyword>
<evidence type="ECO:0000256" key="3">
    <source>
        <dbReference type="ARBA" id="ARBA00012558"/>
    </source>
</evidence>
<name>A0A8R1DI04_CAEJA</name>
<dbReference type="SUPFAM" id="SSF53756">
    <property type="entry name" value="UDP-Glycosyltransferase/glycogen phosphorylase"/>
    <property type="match status" value="1"/>
</dbReference>
<proteinExistence type="inferred from homology"/>
<evidence type="ECO:0000259" key="11">
    <source>
        <dbReference type="Pfam" id="PF23309"/>
    </source>
</evidence>
<keyword evidence="5 9" id="KW-0808">Transferase</keyword>
<accession>A0A8R1DI04</accession>
<comment type="pathway">
    <text evidence="1 9">Glycan biosynthesis; glycogen biosynthesis.</text>
</comment>
<dbReference type="PANTHER" id="PTHR10176:SF3">
    <property type="entry name" value="GLYCOGEN [STARCH] SYNTHASE"/>
    <property type="match status" value="1"/>
</dbReference>
<keyword evidence="13" id="KW-1185">Reference proteome</keyword>
<comment type="catalytic activity">
    <reaction evidence="7">
        <text>[(1-&gt;4)-alpha-D-glucosyl](n) + UDP-alpha-D-glucose = [(1-&gt;4)-alpha-D-glucosyl](n+1) + UDP + H(+)</text>
        <dbReference type="Rhea" id="RHEA:18549"/>
        <dbReference type="Rhea" id="RHEA-COMP:9584"/>
        <dbReference type="Rhea" id="RHEA-COMP:9587"/>
        <dbReference type="ChEBI" id="CHEBI:15378"/>
        <dbReference type="ChEBI" id="CHEBI:15444"/>
        <dbReference type="ChEBI" id="CHEBI:58223"/>
        <dbReference type="ChEBI" id="CHEBI:58885"/>
        <dbReference type="EC" id="2.4.1.11"/>
    </reaction>
    <physiologicalReaction direction="left-to-right" evidence="7">
        <dbReference type="Rhea" id="RHEA:18550"/>
    </physiologicalReaction>
</comment>
<feature type="compositionally biased region" description="Polar residues" evidence="10">
    <location>
        <begin position="770"/>
        <end position="780"/>
    </location>
</feature>
<evidence type="ECO:0000256" key="8">
    <source>
        <dbReference type="ARBA" id="ARBA00073454"/>
    </source>
</evidence>
<evidence type="ECO:0000313" key="12">
    <source>
        <dbReference type="EnsemblMetazoa" id="CJA03355.1"/>
    </source>
</evidence>
<evidence type="ECO:0000256" key="2">
    <source>
        <dbReference type="ARBA" id="ARBA00010686"/>
    </source>
</evidence>
<dbReference type="GO" id="GO:0005737">
    <property type="term" value="C:cytoplasm"/>
    <property type="evidence" value="ECO:0007669"/>
    <property type="project" value="EnsemblMetazoa"/>
</dbReference>
<reference evidence="12" key="2">
    <citation type="submission" date="2022-06" db="UniProtKB">
        <authorList>
            <consortium name="EnsemblMetazoa"/>
        </authorList>
    </citation>
    <scope>IDENTIFICATION</scope>
    <source>
        <strain evidence="12">DF5081</strain>
    </source>
</reference>
<feature type="domain" description="DUF7083" evidence="11">
    <location>
        <begin position="60"/>
        <end position="128"/>
    </location>
</feature>
<evidence type="ECO:0000256" key="6">
    <source>
        <dbReference type="ARBA" id="ARBA00023056"/>
    </source>
</evidence>
<reference evidence="13" key="1">
    <citation type="submission" date="2010-08" db="EMBL/GenBank/DDBJ databases">
        <authorList>
            <consortium name="Caenorhabditis japonica Sequencing Consortium"/>
            <person name="Wilson R.K."/>
        </authorList>
    </citation>
    <scope>NUCLEOTIDE SEQUENCE [LARGE SCALE GENOMIC DNA]</scope>
    <source>
        <strain evidence="13">DF5081</strain>
    </source>
</reference>
<dbReference type="GO" id="GO:0005978">
    <property type="term" value="P:glycogen biosynthetic process"/>
    <property type="evidence" value="ECO:0007669"/>
    <property type="project" value="UniProtKB-KW"/>
</dbReference>
<dbReference type="FunFam" id="3.40.50.2000:FF:000247">
    <property type="entry name" value="Glycogen [starch] synthase"/>
    <property type="match status" value="1"/>
</dbReference>
<evidence type="ECO:0000256" key="4">
    <source>
        <dbReference type="ARBA" id="ARBA00022676"/>
    </source>
</evidence>
<dbReference type="PANTHER" id="PTHR10176">
    <property type="entry name" value="GLYCOGEN SYNTHASE"/>
    <property type="match status" value="1"/>
</dbReference>
<protein>
    <recommendedName>
        <fullName evidence="8 9">Glycogen [starch] synthase</fullName>
        <ecNumber evidence="3 9">2.4.1.11</ecNumber>
    </recommendedName>
</protein>
<dbReference type="Proteomes" id="UP000005237">
    <property type="component" value="Unassembled WGS sequence"/>
</dbReference>
<evidence type="ECO:0000313" key="13">
    <source>
        <dbReference type="Proteomes" id="UP000005237"/>
    </source>
</evidence>
<dbReference type="InterPro" id="IPR055510">
    <property type="entry name" value="DUF7083"/>
</dbReference>
<sequence length="787" mass="89620">MDSNAMKLFLAQQKEAQQAQQKEAQQAQEQQFNFFKEQQEQLLRTMLAALTTQKDPTGIINSLNNRIPTFTYAPEDGETFDKWFGRHEDTITLDGADLDDSAKARFILTKLDKKEAEQFRNHVLPKTPAEVARTIAGEDLDEEEVFEMDAGKSAREEGRFVFECAWEVANKVGGIYTVLRSKAQISTEELGDQYCMFGPMKDGKWRLEVDPIEPENRTIRAAMKRFQADGFRCMYGRWLIEGYPKVILFDLGSGAAKMNEWKHELFEKCKIGIPHEDIESNDAVILGFMVAIFLKHFRESVSSYSPLVVAHFHEWQAGVGLLMTRLWKLDIATVYTTHATLLGRHLCAGGADLYNNLDSFDLDAEAGKRKIYHQYCLERAACQTSHVFTTVSEITGLEAEHFLRRKPDILTPNGLNVVKFAALHEFQNLHAQNKEKINQFIRGHFHGHLDFDIDKTLYFFTAGRYEFSNKGGDMFIESLARLNHYLQTTNDPRHMGVTVVAFLIYPAPANSFNVESLKGQAVTKQLKETVDRIKEKVGQRIFDICLQGQLPDAEELLSPADNIMLKRCIMALHNSSLPPICTHNMIRGDDPVLESLRRTALLNKPEDRVKVVFHPEFLSSVSPLIGLDYEDFVRGCHLGVFPSYYEPWGYTPAECTVMGIPSVSTNLSGFGCFMQEHVEDHEQKGIYVIDRRHKSAEESVVQLAHSMYDFCGQSRRQRIILRNATEGLSALLDWQNLGVFYRDCRRLALERLHPDVDKIIRENEGKVPSAATSRRPSVHSSDAEDEE</sequence>
<evidence type="ECO:0000256" key="7">
    <source>
        <dbReference type="ARBA" id="ARBA00047345"/>
    </source>
</evidence>
<evidence type="ECO:0000256" key="5">
    <source>
        <dbReference type="ARBA" id="ARBA00022679"/>
    </source>
</evidence>